<dbReference type="AlphaFoldDB" id="A0A6P2C0N3"/>
<dbReference type="Proteomes" id="UP000460272">
    <property type="component" value="Unassembled WGS sequence"/>
</dbReference>
<accession>A0A6P2C0N3</accession>
<organism evidence="1 2">
    <name type="scientific">Trebonia kvetii</name>
    <dbReference type="NCBI Taxonomy" id="2480626"/>
    <lineage>
        <taxon>Bacteria</taxon>
        <taxon>Bacillati</taxon>
        <taxon>Actinomycetota</taxon>
        <taxon>Actinomycetes</taxon>
        <taxon>Streptosporangiales</taxon>
        <taxon>Treboniaceae</taxon>
        <taxon>Trebonia</taxon>
    </lineage>
</organism>
<dbReference type="RefSeq" id="WP_145852658.1">
    <property type="nucleotide sequence ID" value="NZ_RPFW01000002.1"/>
</dbReference>
<proteinExistence type="predicted"/>
<gene>
    <name evidence="1" type="ORF">EAS64_09990</name>
</gene>
<protein>
    <submittedName>
        <fullName evidence="1">Uncharacterized protein</fullName>
    </submittedName>
</protein>
<keyword evidence="2" id="KW-1185">Reference proteome</keyword>
<dbReference type="EMBL" id="RPFW01000002">
    <property type="protein sequence ID" value="TVZ04952.1"/>
    <property type="molecule type" value="Genomic_DNA"/>
</dbReference>
<evidence type="ECO:0000313" key="2">
    <source>
        <dbReference type="Proteomes" id="UP000460272"/>
    </source>
</evidence>
<comment type="caution">
    <text evidence="1">The sequence shown here is derived from an EMBL/GenBank/DDBJ whole genome shotgun (WGS) entry which is preliminary data.</text>
</comment>
<evidence type="ECO:0000313" key="1">
    <source>
        <dbReference type="EMBL" id="TVZ04952.1"/>
    </source>
</evidence>
<name>A0A6P2C0N3_9ACTN</name>
<sequence length="90" mass="9623">MTIDPGRQVRIGVQIRPQHADYAQIRRACFAAEYAEYGFAFGTPAERSRQQGLARAPAARSNGGWPGVTRGTGEVFAGAGLVFWAVAGAR</sequence>
<reference evidence="1 2" key="1">
    <citation type="submission" date="2018-11" db="EMBL/GenBank/DDBJ databases">
        <title>Trebonia kvetii gen.nov., sp.nov., a novel acidophilic actinobacterium, and proposal of the new actinobacterial family Treboniaceae fam. nov.</title>
        <authorList>
            <person name="Rapoport D."/>
            <person name="Sagova-Mareckova M."/>
            <person name="Sedlacek I."/>
            <person name="Provaznik J."/>
            <person name="Kralova S."/>
            <person name="Pavlinic D."/>
            <person name="Benes V."/>
            <person name="Kopecky J."/>
        </authorList>
    </citation>
    <scope>NUCLEOTIDE SEQUENCE [LARGE SCALE GENOMIC DNA]</scope>
    <source>
        <strain evidence="1 2">15Tr583</strain>
    </source>
</reference>